<name>A0A077W7Z5_9FUNG</name>
<protein>
    <recommendedName>
        <fullName evidence="4">MIR domain-containing protein</fullName>
    </recommendedName>
</protein>
<sequence>MSDEEREYEEQQEEEEQQEFEMGNRAEGVVRYGNVICLKHVATGNYLTSTDSGYDHEGTSGQQIVFTKDFDDNDSQEWLVLPVEGTDQEMGGEVGFDDEFKLKHVETGRYLHSHPDIPSPSTGQQEVTGFGGDDETDENDIWVLQAFPDYEYPEEDYLWHLGIPLVVRHKMTGQTLHSHDIEFGDGNEVTGYVGTDDNDQWCVCFD</sequence>
<dbReference type="Gene3D" id="2.80.10.50">
    <property type="match status" value="1"/>
</dbReference>
<dbReference type="CDD" id="cd23263">
    <property type="entry name" value="beta-trefoil_MIR"/>
    <property type="match status" value="1"/>
</dbReference>
<feature type="region of interest" description="Disordered" evidence="3">
    <location>
        <begin position="112"/>
        <end position="135"/>
    </location>
</feature>
<reference evidence="5" key="1">
    <citation type="journal article" date="2014" name="Genome Announc.">
        <title>De novo whole-genome sequence and genome annotation of Lichtheimia ramosa.</title>
        <authorList>
            <person name="Linde J."/>
            <person name="Schwartze V."/>
            <person name="Binder U."/>
            <person name="Lass-Florl C."/>
            <person name="Voigt K."/>
            <person name="Horn F."/>
        </authorList>
    </citation>
    <scope>NUCLEOTIDE SEQUENCE</scope>
    <source>
        <strain evidence="5">JMRC FSU:6197</strain>
    </source>
</reference>
<gene>
    <name evidence="5" type="ORF">LRAMOSA00583</name>
</gene>
<feature type="compositionally biased region" description="Acidic residues" evidence="3">
    <location>
        <begin position="1"/>
        <end position="19"/>
    </location>
</feature>
<feature type="domain" description="MIR" evidence="4">
    <location>
        <begin position="27"/>
        <end position="83"/>
    </location>
</feature>
<dbReference type="InterPro" id="IPR036300">
    <property type="entry name" value="MIR_dom_sf"/>
</dbReference>
<evidence type="ECO:0000313" key="5">
    <source>
        <dbReference type="EMBL" id="CDS03181.1"/>
    </source>
</evidence>
<dbReference type="PANTHER" id="PTHR46809">
    <property type="entry name" value="STROMAL CELL-DERIVED FACTOR 2-LIKE PROTEIN"/>
    <property type="match status" value="1"/>
</dbReference>
<dbReference type="AlphaFoldDB" id="A0A077W7Z5"/>
<dbReference type="EMBL" id="LK023313">
    <property type="protein sequence ID" value="CDS03181.1"/>
    <property type="molecule type" value="Genomic_DNA"/>
</dbReference>
<dbReference type="OrthoDB" id="5588846at2759"/>
<accession>A0A077W7Z5</accession>
<keyword evidence="2" id="KW-0677">Repeat</keyword>
<dbReference type="Pfam" id="PF02815">
    <property type="entry name" value="MIR"/>
    <property type="match status" value="1"/>
</dbReference>
<dbReference type="PROSITE" id="PS50919">
    <property type="entry name" value="MIR"/>
    <property type="match status" value="2"/>
</dbReference>
<evidence type="ECO:0000256" key="3">
    <source>
        <dbReference type="SAM" id="MobiDB-lite"/>
    </source>
</evidence>
<dbReference type="SUPFAM" id="SSF82109">
    <property type="entry name" value="MIR domain"/>
    <property type="match status" value="1"/>
</dbReference>
<evidence type="ECO:0000256" key="2">
    <source>
        <dbReference type="ARBA" id="ARBA00022737"/>
    </source>
</evidence>
<feature type="region of interest" description="Disordered" evidence="3">
    <location>
        <begin position="1"/>
        <end position="24"/>
    </location>
</feature>
<dbReference type="PANTHER" id="PTHR46809:SF2">
    <property type="entry name" value="GH21273P"/>
    <property type="match status" value="1"/>
</dbReference>
<feature type="domain" description="MIR" evidence="4">
    <location>
        <begin position="91"/>
        <end position="147"/>
    </location>
</feature>
<proteinExistence type="predicted"/>
<organism evidence="5">
    <name type="scientific">Lichtheimia ramosa</name>
    <dbReference type="NCBI Taxonomy" id="688394"/>
    <lineage>
        <taxon>Eukaryota</taxon>
        <taxon>Fungi</taxon>
        <taxon>Fungi incertae sedis</taxon>
        <taxon>Mucoromycota</taxon>
        <taxon>Mucoromycotina</taxon>
        <taxon>Mucoromycetes</taxon>
        <taxon>Mucorales</taxon>
        <taxon>Lichtheimiaceae</taxon>
        <taxon>Lichtheimia</taxon>
    </lineage>
</organism>
<dbReference type="InterPro" id="IPR016093">
    <property type="entry name" value="MIR_motif"/>
</dbReference>
<dbReference type="SMART" id="SM00472">
    <property type="entry name" value="MIR"/>
    <property type="match status" value="3"/>
</dbReference>
<evidence type="ECO:0000259" key="4">
    <source>
        <dbReference type="PROSITE" id="PS50919"/>
    </source>
</evidence>
<keyword evidence="1" id="KW-0732">Signal</keyword>
<evidence type="ECO:0000256" key="1">
    <source>
        <dbReference type="ARBA" id="ARBA00022729"/>
    </source>
</evidence>